<dbReference type="InterPro" id="IPR007621">
    <property type="entry name" value="TPM_dom"/>
</dbReference>
<gene>
    <name evidence="2" type="ORF">LPB138_08940</name>
</gene>
<dbReference type="Pfam" id="PF04536">
    <property type="entry name" value="TPM_phosphatase"/>
    <property type="match status" value="1"/>
</dbReference>
<reference evidence="2 3" key="1">
    <citation type="submission" date="2016-10" db="EMBL/GenBank/DDBJ databases">
        <title>Lutibacter sp. LPB0138, isolated from marine gastropod.</title>
        <authorList>
            <person name="Kim E."/>
            <person name="Yi H."/>
        </authorList>
    </citation>
    <scope>NUCLEOTIDE SEQUENCE [LARGE SCALE GENOMIC DNA]</scope>
    <source>
        <strain evidence="2 3">LPB0138</strain>
    </source>
</reference>
<evidence type="ECO:0000259" key="1">
    <source>
        <dbReference type="Pfam" id="PF04536"/>
    </source>
</evidence>
<evidence type="ECO:0000313" key="3">
    <source>
        <dbReference type="Proteomes" id="UP000176050"/>
    </source>
</evidence>
<dbReference type="PANTHER" id="PTHR30373">
    <property type="entry name" value="UPF0603 PROTEIN YGCG"/>
    <property type="match status" value="1"/>
</dbReference>
<organism evidence="2 3">
    <name type="scientific">Urechidicola croceus</name>
    <dbReference type="NCBI Taxonomy" id="1850246"/>
    <lineage>
        <taxon>Bacteria</taxon>
        <taxon>Pseudomonadati</taxon>
        <taxon>Bacteroidota</taxon>
        <taxon>Flavobacteriia</taxon>
        <taxon>Flavobacteriales</taxon>
        <taxon>Flavobacteriaceae</taxon>
        <taxon>Urechidicola</taxon>
    </lineage>
</organism>
<dbReference type="Gene3D" id="3.10.310.50">
    <property type="match status" value="1"/>
</dbReference>
<protein>
    <recommendedName>
        <fullName evidence="1">TPM domain-containing protein</fullName>
    </recommendedName>
</protein>
<keyword evidence="3" id="KW-1185">Reference proteome</keyword>
<accession>A0A1D8P894</accession>
<dbReference type="EMBL" id="CP017478">
    <property type="protein sequence ID" value="AOW20793.1"/>
    <property type="molecule type" value="Genomic_DNA"/>
</dbReference>
<dbReference type="AlphaFoldDB" id="A0A1D8P894"/>
<sequence>MKMDAMEDVKGCPPTGIVFPESIGYVNDFTYLFSENETTLLTKRIDSFKLVSSNEIAIVTLDSVPYNINQFTDDLGNYWGVGKKDKNNGLIILVSKMNRKVRISTGLGTRKILTDSICNEIIQNQMIPMFKEDNFYQGVDDALDLVFQTWK</sequence>
<dbReference type="PANTHER" id="PTHR30373:SF2">
    <property type="entry name" value="UPF0603 PROTEIN YGCG"/>
    <property type="match status" value="1"/>
</dbReference>
<dbReference type="STRING" id="1850246.LPB138_08940"/>
<name>A0A1D8P894_9FLAO</name>
<dbReference type="Proteomes" id="UP000176050">
    <property type="component" value="Chromosome"/>
</dbReference>
<evidence type="ECO:0000313" key="2">
    <source>
        <dbReference type="EMBL" id="AOW20793.1"/>
    </source>
</evidence>
<dbReference type="KEGG" id="lul:LPB138_08940"/>
<feature type="domain" description="TPM" evidence="1">
    <location>
        <begin position="26"/>
        <end position="147"/>
    </location>
</feature>
<proteinExistence type="predicted"/>